<protein>
    <submittedName>
        <fullName evidence="5">2-phospho-L-lactate guanylyltransferase</fullName>
        <ecNumber evidence="5">2.7.7.68</ecNumber>
    </submittedName>
</protein>
<dbReference type="NCBIfam" id="TIGR03552">
    <property type="entry name" value="F420_cofC"/>
    <property type="match status" value="1"/>
</dbReference>
<reference evidence="5 6" key="1">
    <citation type="submission" date="2023-10" db="EMBL/GenBank/DDBJ databases">
        <title>Saccharopolyspora sp. nov., isolated from mangrove soil.</title>
        <authorList>
            <person name="Lu Y."/>
            <person name="Liu W."/>
        </authorList>
    </citation>
    <scope>NUCLEOTIDE SEQUENCE [LARGE SCALE GENOMIC DNA]</scope>
    <source>
        <strain evidence="5 6">S2-29</strain>
    </source>
</reference>
<accession>A0ABU6AC07</accession>
<keyword evidence="3" id="KW-0547">Nucleotide-binding</keyword>
<proteinExistence type="predicted"/>
<dbReference type="GO" id="GO:0043814">
    <property type="term" value="F:phospholactate guanylyltransferase activity"/>
    <property type="evidence" value="ECO:0007669"/>
    <property type="project" value="UniProtKB-EC"/>
</dbReference>
<dbReference type="EC" id="2.7.7.68" evidence="5"/>
<evidence type="ECO:0000256" key="3">
    <source>
        <dbReference type="ARBA" id="ARBA00022741"/>
    </source>
</evidence>
<dbReference type="RefSeq" id="WP_324266496.1">
    <property type="nucleotide sequence ID" value="NZ_JAWLNX010000010.1"/>
</dbReference>
<keyword evidence="6" id="KW-1185">Reference proteome</keyword>
<dbReference type="InterPro" id="IPR029044">
    <property type="entry name" value="Nucleotide-diphossugar_trans"/>
</dbReference>
<gene>
    <name evidence="5" type="primary">cofC</name>
    <name evidence="5" type="ORF">R4I43_16455</name>
</gene>
<dbReference type="PANTHER" id="PTHR40392">
    <property type="entry name" value="2-PHOSPHO-L-LACTATE GUANYLYLTRANSFERASE"/>
    <property type="match status" value="1"/>
</dbReference>
<dbReference type="PANTHER" id="PTHR40392:SF1">
    <property type="entry name" value="2-PHOSPHO-L-LACTATE GUANYLYLTRANSFERASE"/>
    <property type="match status" value="1"/>
</dbReference>
<dbReference type="Proteomes" id="UP001327093">
    <property type="component" value="Unassembled WGS sequence"/>
</dbReference>
<comment type="caution">
    <text evidence="5">The sequence shown here is derived from an EMBL/GenBank/DDBJ whole genome shotgun (WGS) entry which is preliminary data.</text>
</comment>
<organism evidence="5 6">
    <name type="scientific">Saccharopolyspora mangrovi</name>
    <dbReference type="NCBI Taxonomy" id="3082379"/>
    <lineage>
        <taxon>Bacteria</taxon>
        <taxon>Bacillati</taxon>
        <taxon>Actinomycetota</taxon>
        <taxon>Actinomycetes</taxon>
        <taxon>Pseudonocardiales</taxon>
        <taxon>Pseudonocardiaceae</taxon>
        <taxon>Saccharopolyspora</taxon>
    </lineage>
</organism>
<evidence type="ECO:0000313" key="5">
    <source>
        <dbReference type="EMBL" id="MEB3369001.1"/>
    </source>
</evidence>
<keyword evidence="2 5" id="KW-0548">Nucleotidyltransferase</keyword>
<keyword evidence="1 5" id="KW-0808">Transferase</keyword>
<sequence length="218" mass="23567">MSNHPAPQSARWDVVIPLKAIASAKSRLELGAMRPRLAWTMARDTVVAVAECEAVRRIVVVTADTTTWRSLPIRGLTVLSDPGGGLQQAVRTGVDAVAKPSEQRGIAVLTGDLPAARSSEWATAFELAERHPMSFIADTAGTGTTAFFMRSDSSRLPRFGERSRTAHLDMGAVELSHPSFTTVRRDVDTRDDLREALALGVGPNTQALMRTSHDVPLQ</sequence>
<name>A0ABU6AC07_9PSEU</name>
<keyword evidence="4" id="KW-0342">GTP-binding</keyword>
<dbReference type="Gene3D" id="3.90.550.10">
    <property type="entry name" value="Spore Coat Polysaccharide Biosynthesis Protein SpsA, Chain A"/>
    <property type="match status" value="1"/>
</dbReference>
<dbReference type="EMBL" id="JAWLNX010000010">
    <property type="protein sequence ID" value="MEB3369001.1"/>
    <property type="molecule type" value="Genomic_DNA"/>
</dbReference>
<dbReference type="Pfam" id="PF01983">
    <property type="entry name" value="CofC"/>
    <property type="match status" value="1"/>
</dbReference>
<dbReference type="InterPro" id="IPR002835">
    <property type="entry name" value="CofC"/>
</dbReference>
<evidence type="ECO:0000256" key="4">
    <source>
        <dbReference type="ARBA" id="ARBA00023134"/>
    </source>
</evidence>
<dbReference type="SUPFAM" id="SSF53448">
    <property type="entry name" value="Nucleotide-diphospho-sugar transferases"/>
    <property type="match status" value="1"/>
</dbReference>
<evidence type="ECO:0000256" key="2">
    <source>
        <dbReference type="ARBA" id="ARBA00022695"/>
    </source>
</evidence>
<evidence type="ECO:0000313" key="6">
    <source>
        <dbReference type="Proteomes" id="UP001327093"/>
    </source>
</evidence>
<evidence type="ECO:0000256" key="1">
    <source>
        <dbReference type="ARBA" id="ARBA00022679"/>
    </source>
</evidence>